<evidence type="ECO:0000313" key="2">
    <source>
        <dbReference type="Proteomes" id="UP001165136"/>
    </source>
</evidence>
<dbReference type="EMBL" id="BSTI01000016">
    <property type="protein sequence ID" value="GLY69353.1"/>
    <property type="molecule type" value="Genomic_DNA"/>
</dbReference>
<dbReference type="RefSeq" id="WP_349497630.1">
    <property type="nucleotide sequence ID" value="NZ_BSTI01000016.1"/>
</dbReference>
<accession>A0A9W6VF99</accession>
<evidence type="ECO:0000313" key="1">
    <source>
        <dbReference type="EMBL" id="GLY69353.1"/>
    </source>
</evidence>
<dbReference type="InterPro" id="IPR009351">
    <property type="entry name" value="AlkZ-like"/>
</dbReference>
<protein>
    <recommendedName>
        <fullName evidence="3">Winged helix DNA-binding domain-containing protein</fullName>
    </recommendedName>
</protein>
<gene>
    <name evidence="1" type="ORF">Atai01_59720</name>
</gene>
<reference evidence="1" key="1">
    <citation type="submission" date="2023-03" db="EMBL/GenBank/DDBJ databases">
        <title>Amycolatopsis taiwanensis NBRC 103393.</title>
        <authorList>
            <person name="Ichikawa N."/>
            <person name="Sato H."/>
            <person name="Tonouchi N."/>
        </authorList>
    </citation>
    <scope>NUCLEOTIDE SEQUENCE</scope>
    <source>
        <strain evidence="1">NBRC 103393</strain>
    </source>
</reference>
<dbReference type="PANTHER" id="PTHR38479">
    <property type="entry name" value="LMO0824 PROTEIN"/>
    <property type="match status" value="1"/>
</dbReference>
<sequence length="406" mass="44395">MFDRGAMGVRERMRRRIGTGERRARLAQRHRLAVDARTKDPVAVADSVVALHSTDPASVYLSALVRMTDGNIGTIERALYEDRSLLRLLGMRRTVFVASLEVAPAIQAGCSRDVAARERRKLIQLLTDSDIAKNAERWLDETSEIALHALAARGEATAAELATDDPRLGAKVVLSRGKSYEGRQSVSSRLMFLLAAEGKVVRGRPRGSWLSSQYSWTPSTAWIPGGLDHLATPDGQAELARRWLATYGPATPEDLQWWTGWTKTQVKRALAGLRPAEVELEDGPGIVLADDLEPPPAPEPSAALLPALDPVPMGWRRREWLLGEHGPKLFDQAGNAGPTLWWDGRIVGGWAQDAGGVIVYRFLEDVGSEATAAVEKEAARLTELLGGNRLSPRARGKTWVETDLTA</sequence>
<dbReference type="Pfam" id="PF06224">
    <property type="entry name" value="AlkZ-like"/>
    <property type="match status" value="1"/>
</dbReference>
<dbReference type="PANTHER" id="PTHR38479:SF2">
    <property type="entry name" value="WINGED HELIX DNA-BINDING DOMAIN-CONTAINING PROTEIN"/>
    <property type="match status" value="1"/>
</dbReference>
<dbReference type="Proteomes" id="UP001165136">
    <property type="component" value="Unassembled WGS sequence"/>
</dbReference>
<evidence type="ECO:0008006" key="3">
    <source>
        <dbReference type="Google" id="ProtNLM"/>
    </source>
</evidence>
<dbReference type="AlphaFoldDB" id="A0A9W6VF99"/>
<organism evidence="1 2">
    <name type="scientific">Amycolatopsis taiwanensis</name>
    <dbReference type="NCBI Taxonomy" id="342230"/>
    <lineage>
        <taxon>Bacteria</taxon>
        <taxon>Bacillati</taxon>
        <taxon>Actinomycetota</taxon>
        <taxon>Actinomycetes</taxon>
        <taxon>Pseudonocardiales</taxon>
        <taxon>Pseudonocardiaceae</taxon>
        <taxon>Amycolatopsis</taxon>
    </lineage>
</organism>
<proteinExistence type="predicted"/>
<name>A0A9W6VF99_9PSEU</name>
<keyword evidence="2" id="KW-1185">Reference proteome</keyword>
<comment type="caution">
    <text evidence="1">The sequence shown here is derived from an EMBL/GenBank/DDBJ whole genome shotgun (WGS) entry which is preliminary data.</text>
</comment>